<gene>
    <name evidence="2" type="ORF">WCD74_11595</name>
</gene>
<dbReference type="EMBL" id="JBBEGN010000004">
    <property type="protein sequence ID" value="MEJ2868411.1"/>
    <property type="molecule type" value="Genomic_DNA"/>
</dbReference>
<protein>
    <submittedName>
        <fullName evidence="2">Uncharacterized protein</fullName>
    </submittedName>
</protein>
<evidence type="ECO:0000313" key="3">
    <source>
        <dbReference type="Proteomes" id="UP001385809"/>
    </source>
</evidence>
<name>A0ABU8MM94_9PSEU</name>
<evidence type="ECO:0000256" key="1">
    <source>
        <dbReference type="SAM" id="Phobius"/>
    </source>
</evidence>
<keyword evidence="1" id="KW-0812">Transmembrane</keyword>
<reference evidence="2 3" key="1">
    <citation type="submission" date="2024-03" db="EMBL/GenBank/DDBJ databases">
        <title>Actinomycetospora sp. OC33-EN08, a novel actinomycete isolated from wild orchid (Aerides multiflora).</title>
        <authorList>
            <person name="Suriyachadkun C."/>
        </authorList>
    </citation>
    <scope>NUCLEOTIDE SEQUENCE [LARGE SCALE GENOMIC DNA]</scope>
    <source>
        <strain evidence="2 3">OC33-EN08</strain>
    </source>
</reference>
<keyword evidence="1" id="KW-1133">Transmembrane helix</keyword>
<keyword evidence="1" id="KW-0472">Membrane</keyword>
<evidence type="ECO:0000313" key="2">
    <source>
        <dbReference type="EMBL" id="MEJ2868411.1"/>
    </source>
</evidence>
<comment type="caution">
    <text evidence="2">The sequence shown here is derived from an EMBL/GenBank/DDBJ whole genome shotgun (WGS) entry which is preliminary data.</text>
</comment>
<keyword evidence="3" id="KW-1185">Reference proteome</keyword>
<dbReference type="Proteomes" id="UP001385809">
    <property type="component" value="Unassembled WGS sequence"/>
</dbReference>
<organism evidence="2 3">
    <name type="scientific">Actinomycetospora aurantiaca</name>
    <dbReference type="NCBI Taxonomy" id="3129233"/>
    <lineage>
        <taxon>Bacteria</taxon>
        <taxon>Bacillati</taxon>
        <taxon>Actinomycetota</taxon>
        <taxon>Actinomycetes</taxon>
        <taxon>Pseudonocardiales</taxon>
        <taxon>Pseudonocardiaceae</taxon>
        <taxon>Actinomycetospora</taxon>
    </lineage>
</organism>
<feature type="transmembrane region" description="Helical" evidence="1">
    <location>
        <begin position="23"/>
        <end position="42"/>
    </location>
</feature>
<accession>A0ABU8MM94</accession>
<proteinExistence type="predicted"/>
<sequence length="50" mass="5752">MLRALFEGIEAGMRFLAVLYSRLQLTGAVLAVLVLVVLVVLVRRWRRARR</sequence>
<dbReference type="RefSeq" id="WP_337694995.1">
    <property type="nucleotide sequence ID" value="NZ_JBBEGN010000004.1"/>
</dbReference>